<dbReference type="AlphaFoldDB" id="A7N497"/>
<proteinExistence type="predicted"/>
<evidence type="ECO:0000313" key="2">
    <source>
        <dbReference type="Proteomes" id="UP000008152"/>
    </source>
</evidence>
<dbReference type="Proteomes" id="UP000008152">
    <property type="component" value="Chromosome II"/>
</dbReference>
<name>A7N497_VIBC1</name>
<gene>
    <name evidence="1" type="ordered locus">VIBHAR_05535</name>
</gene>
<accession>A7N497</accession>
<dbReference type="EMBL" id="CP000790">
    <property type="protein sequence ID" value="ABU73439.1"/>
    <property type="molecule type" value="Genomic_DNA"/>
</dbReference>
<organism evidence="1 2">
    <name type="scientific">Vibrio campbellii (strain ATCC BAA-1116)</name>
    <dbReference type="NCBI Taxonomy" id="2902295"/>
    <lineage>
        <taxon>Bacteria</taxon>
        <taxon>Pseudomonadati</taxon>
        <taxon>Pseudomonadota</taxon>
        <taxon>Gammaproteobacteria</taxon>
        <taxon>Vibrionales</taxon>
        <taxon>Vibrionaceae</taxon>
        <taxon>Vibrio</taxon>
    </lineage>
</organism>
<evidence type="ECO:0000313" key="1">
    <source>
        <dbReference type="EMBL" id="ABU73439.1"/>
    </source>
</evidence>
<reference evidence="1 2" key="1">
    <citation type="submission" date="2007-08" db="EMBL/GenBank/DDBJ databases">
        <authorList>
            <consortium name="The Vibrio harveyi Genome Sequencing Project"/>
            <person name="Bassler B."/>
            <person name="Clifton S.W."/>
            <person name="Fulton L."/>
            <person name="Delehaunty K."/>
            <person name="Fronick C."/>
            <person name="Harrison M."/>
            <person name="Markivic C."/>
            <person name="Fulton R."/>
            <person name="Tin-Wollam A.-M."/>
            <person name="Shah N."/>
            <person name="Pepin K."/>
            <person name="Nash W."/>
            <person name="Thiruvilangam P."/>
            <person name="Bhonagiri V."/>
            <person name="Waters C."/>
            <person name="Tu K.C."/>
            <person name="Irgon J."/>
            <person name="Wilson R.K."/>
        </authorList>
    </citation>
    <scope>NUCLEOTIDE SEQUENCE [LARGE SCALE GENOMIC DNA]</scope>
    <source>
        <strain evidence="2">ATCC BAA-1116 / BB120</strain>
    </source>
</reference>
<protein>
    <submittedName>
        <fullName evidence="1">Uncharacterized protein</fullName>
    </submittedName>
</protein>
<sequence>MTGSSWCKAQELVHIYEYYRTQNSAERRFLYKHN</sequence>
<dbReference type="KEGG" id="vha:VIBHAR_05535"/>